<proteinExistence type="predicted"/>
<evidence type="ECO:0000256" key="1">
    <source>
        <dbReference type="SAM" id="MobiDB-lite"/>
    </source>
</evidence>
<keyword evidence="4" id="KW-1185">Reference proteome</keyword>
<feature type="chain" id="PRO_5026129982" description="Argininosuccinate lyase" evidence="2">
    <location>
        <begin position="24"/>
        <end position="85"/>
    </location>
</feature>
<feature type="compositionally biased region" description="Basic and acidic residues" evidence="1">
    <location>
        <begin position="63"/>
        <end position="73"/>
    </location>
</feature>
<accession>A0A6I4UZY2</accession>
<dbReference type="Proteomes" id="UP000471435">
    <property type="component" value="Unassembled WGS sequence"/>
</dbReference>
<keyword evidence="2" id="KW-0732">Signal</keyword>
<gene>
    <name evidence="3" type="ORF">GRI43_07115</name>
</gene>
<feature type="signal peptide" evidence="2">
    <location>
        <begin position="1"/>
        <end position="23"/>
    </location>
</feature>
<feature type="region of interest" description="Disordered" evidence="1">
    <location>
        <begin position="52"/>
        <end position="85"/>
    </location>
</feature>
<dbReference type="PROSITE" id="PS51257">
    <property type="entry name" value="PROKAR_LIPOPROTEIN"/>
    <property type="match status" value="1"/>
</dbReference>
<sequence length="85" mass="9186">MIRKSPIAVCVMPALLAGLGACAQRAPLEPLEGQSLPVAPTGSEARPTADELLELDPQAAPERSVELRRRSEEREDDPFDLPPEN</sequence>
<protein>
    <recommendedName>
        <fullName evidence="5">Argininosuccinate lyase</fullName>
    </recommendedName>
</protein>
<evidence type="ECO:0000256" key="2">
    <source>
        <dbReference type="SAM" id="SignalP"/>
    </source>
</evidence>
<reference evidence="3 4" key="1">
    <citation type="submission" date="2019-12" db="EMBL/GenBank/DDBJ databases">
        <title>Genomic-based taxomic classification of the family Erythrobacteraceae.</title>
        <authorList>
            <person name="Xu L."/>
        </authorList>
    </citation>
    <scope>NUCLEOTIDE SEQUENCE [LARGE SCALE GENOMIC DNA]</scope>
    <source>
        <strain evidence="3 4">SW-109</strain>
    </source>
</reference>
<dbReference type="AlphaFoldDB" id="A0A6I4UZY2"/>
<organism evidence="3 4">
    <name type="scientific">Pontixanthobacter luteolus</name>
    <dbReference type="NCBI Taxonomy" id="295089"/>
    <lineage>
        <taxon>Bacteria</taxon>
        <taxon>Pseudomonadati</taxon>
        <taxon>Pseudomonadota</taxon>
        <taxon>Alphaproteobacteria</taxon>
        <taxon>Sphingomonadales</taxon>
        <taxon>Erythrobacteraceae</taxon>
        <taxon>Pontixanthobacter</taxon>
    </lineage>
</organism>
<evidence type="ECO:0000313" key="3">
    <source>
        <dbReference type="EMBL" id="MXP47158.1"/>
    </source>
</evidence>
<dbReference type="EMBL" id="WTYP01000001">
    <property type="protein sequence ID" value="MXP47158.1"/>
    <property type="molecule type" value="Genomic_DNA"/>
</dbReference>
<evidence type="ECO:0000313" key="4">
    <source>
        <dbReference type="Proteomes" id="UP000471435"/>
    </source>
</evidence>
<comment type="caution">
    <text evidence="3">The sequence shown here is derived from an EMBL/GenBank/DDBJ whole genome shotgun (WGS) entry which is preliminary data.</text>
</comment>
<dbReference type="RefSeq" id="WP_160730310.1">
    <property type="nucleotide sequence ID" value="NZ_CANLWR010000001.1"/>
</dbReference>
<name>A0A6I4UZY2_9SPHN</name>
<evidence type="ECO:0008006" key="5">
    <source>
        <dbReference type="Google" id="ProtNLM"/>
    </source>
</evidence>
<dbReference type="OrthoDB" id="7596860at2"/>